<dbReference type="Ensembl" id="ENSCCRT00000111766.1">
    <property type="protein sequence ID" value="ENSCCRP00000137381.1"/>
    <property type="gene ID" value="ENSCCRG00000024616.2"/>
</dbReference>
<dbReference type="PANTHER" id="PTHR34833:SF1">
    <property type="entry name" value="GENE, 17359-RELATED"/>
    <property type="match status" value="1"/>
</dbReference>
<accession>A0A9J8A3W7</accession>
<feature type="region of interest" description="Disordered" evidence="1">
    <location>
        <begin position="1"/>
        <end position="31"/>
    </location>
</feature>
<dbReference type="Proteomes" id="UP001108240">
    <property type="component" value="Unplaced"/>
</dbReference>
<keyword evidence="3" id="KW-1185">Reference proteome</keyword>
<organism evidence="2 3">
    <name type="scientific">Cyprinus carpio carpio</name>
    <dbReference type="NCBI Taxonomy" id="630221"/>
    <lineage>
        <taxon>Eukaryota</taxon>
        <taxon>Metazoa</taxon>
        <taxon>Chordata</taxon>
        <taxon>Craniata</taxon>
        <taxon>Vertebrata</taxon>
        <taxon>Euteleostomi</taxon>
        <taxon>Actinopterygii</taxon>
        <taxon>Neopterygii</taxon>
        <taxon>Teleostei</taxon>
        <taxon>Ostariophysi</taxon>
        <taxon>Cypriniformes</taxon>
        <taxon>Cyprinidae</taxon>
        <taxon>Cyprininae</taxon>
        <taxon>Cyprinus</taxon>
    </lineage>
</organism>
<reference evidence="2" key="1">
    <citation type="submission" date="2025-08" db="UniProtKB">
        <authorList>
            <consortium name="Ensembl"/>
        </authorList>
    </citation>
    <scope>IDENTIFICATION</scope>
</reference>
<reference evidence="2" key="2">
    <citation type="submission" date="2025-09" db="UniProtKB">
        <authorList>
            <consortium name="Ensembl"/>
        </authorList>
    </citation>
    <scope>IDENTIFICATION</scope>
</reference>
<dbReference type="AlphaFoldDB" id="A0A9J8A3W7"/>
<dbReference type="Pfam" id="PF15123">
    <property type="entry name" value="DUF4562"/>
    <property type="match status" value="1"/>
</dbReference>
<dbReference type="PANTHER" id="PTHR34833">
    <property type="entry name" value="GENE, 17359-RELATED"/>
    <property type="match status" value="1"/>
</dbReference>
<dbReference type="GeneTree" id="ENSGT00940000154672"/>
<evidence type="ECO:0000256" key="1">
    <source>
        <dbReference type="SAM" id="MobiDB-lite"/>
    </source>
</evidence>
<evidence type="ECO:0000313" key="3">
    <source>
        <dbReference type="Proteomes" id="UP001108240"/>
    </source>
</evidence>
<dbReference type="InterPro" id="IPR027814">
    <property type="entry name" value="DUF4562"/>
</dbReference>
<protein>
    <submittedName>
        <fullName evidence="2">Peptidylprolyl isomerase D</fullName>
    </submittedName>
</protein>
<evidence type="ECO:0000313" key="2">
    <source>
        <dbReference type="Ensembl" id="ENSCCRP00000137381.1"/>
    </source>
</evidence>
<feature type="compositionally biased region" description="Low complexity" evidence="1">
    <location>
        <begin position="1"/>
        <end position="22"/>
    </location>
</feature>
<name>A0A9J8A3W7_CYPCA</name>
<proteinExistence type="predicted"/>
<sequence length="188" mass="21440">MMKTFQQDTTPSQEQTQSSSGQRILFTGPDGVGDFRPRLDYFPRSIGIGPLSPDATSDLNYLFRPAPRATPPSPKHCFVGEVGWGLQYSTALNRRTVINSKQYELDRFQSAVLDEVTHSPWQNQSQFHDKQLTCGKLAWNHSTHDAYSKEEKQQFPLNQVRYKQMIRSHSLTAGLPDCYIKNKLEFGV</sequence>